<feature type="binding site" evidence="15">
    <location>
        <position position="24"/>
    </location>
    <ligand>
        <name>Mg(2+)</name>
        <dbReference type="ChEBI" id="CHEBI:18420"/>
        <label>2</label>
    </ligand>
</feature>
<accession>A0A1H6KQ65</accession>
<dbReference type="InterPro" id="IPR006073">
    <property type="entry name" value="GTP-bd"/>
</dbReference>
<evidence type="ECO:0000256" key="12">
    <source>
        <dbReference type="ARBA" id="ARBA00031200"/>
    </source>
</evidence>
<keyword evidence="11 16" id="KW-0472">Membrane</keyword>
<evidence type="ECO:0000256" key="10">
    <source>
        <dbReference type="ARBA" id="ARBA00023134"/>
    </source>
</evidence>
<dbReference type="GO" id="GO:0005886">
    <property type="term" value="C:plasma membrane"/>
    <property type="evidence" value="ECO:0007669"/>
    <property type="project" value="UniProtKB-SubCell"/>
</dbReference>
<dbReference type="KEGG" id="agl:PYTT_0342"/>
<feature type="transmembrane region" description="Helical" evidence="16">
    <location>
        <begin position="353"/>
        <end position="377"/>
    </location>
</feature>
<reference evidence="19" key="1">
    <citation type="submission" date="2016-09" db="EMBL/GenBank/DDBJ databases">
        <authorList>
            <person name="Koehorst J."/>
        </authorList>
    </citation>
    <scope>NUCLEOTIDE SEQUENCE [LARGE SCALE GENOMIC DNA]</scope>
</reference>
<evidence type="ECO:0000256" key="4">
    <source>
        <dbReference type="ARBA" id="ARBA00022496"/>
    </source>
</evidence>
<dbReference type="GO" id="GO:0046872">
    <property type="term" value="F:metal ion binding"/>
    <property type="evidence" value="ECO:0007669"/>
    <property type="project" value="UniProtKB-KW"/>
</dbReference>
<feature type="binding site" evidence="14">
    <location>
        <begin position="59"/>
        <end position="62"/>
    </location>
    <ligand>
        <name>GTP</name>
        <dbReference type="ChEBI" id="CHEBI:37565"/>
        <label>1</label>
    </ligand>
</feature>
<dbReference type="InterPro" id="IPR027417">
    <property type="entry name" value="P-loop_NTPase"/>
</dbReference>
<evidence type="ECO:0000259" key="17">
    <source>
        <dbReference type="PROSITE" id="PS51711"/>
    </source>
</evidence>
<feature type="transmembrane region" description="Helical" evidence="16">
    <location>
        <begin position="463"/>
        <end position="484"/>
    </location>
</feature>
<comment type="function">
    <text evidence="16">Probable transporter of a GTP-driven Fe(2+) uptake system.</text>
</comment>
<name>A0A1H6KQ65_9BACT</name>
<dbReference type="NCBIfam" id="TIGR00437">
    <property type="entry name" value="feoB"/>
    <property type="match status" value="1"/>
</dbReference>
<dbReference type="PROSITE" id="PS51711">
    <property type="entry name" value="G_FEOB"/>
    <property type="match status" value="1"/>
</dbReference>
<evidence type="ECO:0000256" key="1">
    <source>
        <dbReference type="ARBA" id="ARBA00004651"/>
    </source>
</evidence>
<dbReference type="OrthoDB" id="9809127at2"/>
<keyword evidence="8 16" id="KW-0408">Iron</keyword>
<dbReference type="InterPro" id="IPR011640">
    <property type="entry name" value="Fe2_transport_prot_B_C"/>
</dbReference>
<dbReference type="Gene3D" id="1.10.287.1770">
    <property type="match status" value="1"/>
</dbReference>
<dbReference type="Pfam" id="PF17910">
    <property type="entry name" value="FeoB_Cyto"/>
    <property type="match status" value="1"/>
</dbReference>
<proteinExistence type="inferred from homology"/>
<dbReference type="GO" id="GO:0015093">
    <property type="term" value="F:ferrous iron transmembrane transporter activity"/>
    <property type="evidence" value="ECO:0007669"/>
    <property type="project" value="UniProtKB-UniRule"/>
</dbReference>
<feature type="binding site" evidence="14">
    <location>
        <begin position="13"/>
        <end position="20"/>
    </location>
    <ligand>
        <name>GTP</name>
        <dbReference type="ChEBI" id="CHEBI:37565"/>
        <label>1</label>
    </ligand>
</feature>
<evidence type="ECO:0000256" key="16">
    <source>
        <dbReference type="RuleBase" id="RU362098"/>
    </source>
</evidence>
<sequence>MKASGKPQVLLLGNPNCGKTTLFNELTGTHQHVGNYPGVTVEAKVGEMRTPLGPVELIDLPGVYRLGDGSPEEQLVLEQLCRDDIQAIVSVVDSTNLERHLYLTVQLWHFHLPVILVLNMMDEAEAHGLSFRIAELEQLLGVRVVATAAPRRRGIAELRETIGRTVFEPEGVSIMKKPSYGEAVDKAVTVIAETLKASKLDHGRLPLSFSAVRVFEGNPRMEGFFREQGEEGERFLEIAGDSRDAICQEFDVLPSTLLADKRYGIIHGLIREVQEGTDIDGHKATLMADKVLTHRVFGFPVFLLMMMFVFYVSFTVGDPLVGMVEDACGVFGGWVSGLLAGSEFWNSLIVDGIIAGVGGVLSFVPTILILFAFLSLLESTGYMARAAFLMDRFMHRMGLHGGSFIPMLLGFGCNVPAVMATRTIESRTDRLATIFVLPFMSCAARLPVFVLFISALIPNAWQAVTMWSLYVFGVLVAVLCARLLKSSIFKGGNEIFIIELPPYRLPSMKSFLLNLRDKASGYVRKAGTFILLGSVVLWFLNTYPKEEQAAPSVEAAAAVVIPAGEEPVAIEDANEAALKAGEFSQSYAARVGRFFEPVTKYAGFDWQANSAMIGAFAAKEMLVAQFGVLFAVDGDEDLQEDDTLQQAIAAQYSIPQGLSILVFALLGLPCMATVAVIRKETGSWGFAAAQFTISTALAFCFSVIIYQSALLFGM</sequence>
<dbReference type="InterPro" id="IPR050860">
    <property type="entry name" value="FeoB_GTPase"/>
</dbReference>
<evidence type="ECO:0000256" key="8">
    <source>
        <dbReference type="ARBA" id="ARBA00023004"/>
    </source>
</evidence>
<feature type="binding site" evidence="14">
    <location>
        <begin position="38"/>
        <end position="42"/>
    </location>
    <ligand>
        <name>GTP</name>
        <dbReference type="ChEBI" id="CHEBI:37565"/>
        <label>1</label>
    </ligand>
</feature>
<feature type="transmembrane region" description="Helical" evidence="16">
    <location>
        <begin position="658"/>
        <end position="677"/>
    </location>
</feature>
<dbReference type="SUPFAM" id="SSF52540">
    <property type="entry name" value="P-loop containing nucleoside triphosphate hydrolases"/>
    <property type="match status" value="1"/>
</dbReference>
<evidence type="ECO:0000313" key="18">
    <source>
        <dbReference type="EMBL" id="SEH73710.1"/>
    </source>
</evidence>
<feature type="transmembrane region" description="Helical" evidence="16">
    <location>
        <begin position="684"/>
        <end position="706"/>
    </location>
</feature>
<keyword evidence="19" id="KW-1185">Reference proteome</keyword>
<evidence type="ECO:0000256" key="9">
    <source>
        <dbReference type="ARBA" id="ARBA00023065"/>
    </source>
</evidence>
<dbReference type="Pfam" id="PF02421">
    <property type="entry name" value="FeoB_N"/>
    <property type="match status" value="1"/>
</dbReference>
<dbReference type="PANTHER" id="PTHR43185">
    <property type="entry name" value="FERROUS IRON TRANSPORT PROTEIN B"/>
    <property type="match status" value="1"/>
</dbReference>
<organism evidence="18 19">
    <name type="scientific">Akkermansia glycaniphila</name>
    <dbReference type="NCBI Taxonomy" id="1679444"/>
    <lineage>
        <taxon>Bacteria</taxon>
        <taxon>Pseudomonadati</taxon>
        <taxon>Verrucomicrobiota</taxon>
        <taxon>Verrucomicrobiia</taxon>
        <taxon>Verrucomicrobiales</taxon>
        <taxon>Akkermansiaceae</taxon>
        <taxon>Akkermansia</taxon>
    </lineage>
</organism>
<dbReference type="InterPro" id="IPR041069">
    <property type="entry name" value="FeoB_Cyto"/>
</dbReference>
<dbReference type="InterPro" id="IPR003373">
    <property type="entry name" value="Fe2_transport_prot-B"/>
</dbReference>
<dbReference type="RefSeq" id="WP_071133209.1">
    <property type="nucleotide sequence ID" value="NZ_JACVVN010000002.1"/>
</dbReference>
<evidence type="ECO:0000256" key="14">
    <source>
        <dbReference type="PIRSR" id="PIRSR603373-1"/>
    </source>
</evidence>
<dbReference type="InterPro" id="IPR030389">
    <property type="entry name" value="G_FEOB_dom"/>
</dbReference>
<dbReference type="InterPro" id="IPR011642">
    <property type="entry name" value="Gate_dom"/>
</dbReference>
<keyword evidence="3" id="KW-1003">Cell membrane</keyword>
<evidence type="ECO:0000256" key="15">
    <source>
        <dbReference type="PIRSR" id="PIRSR603373-2"/>
    </source>
</evidence>
<feature type="transmembrane region" description="Helical" evidence="16">
    <location>
        <begin position="320"/>
        <end position="341"/>
    </location>
</feature>
<evidence type="ECO:0000313" key="19">
    <source>
        <dbReference type="Proteomes" id="UP000176204"/>
    </source>
</evidence>
<dbReference type="GO" id="GO:0005525">
    <property type="term" value="F:GTP binding"/>
    <property type="evidence" value="ECO:0007669"/>
    <property type="project" value="UniProtKB-KW"/>
</dbReference>
<feature type="binding site" evidence="15">
    <location>
        <position position="27"/>
    </location>
    <ligand>
        <name>Mg(2+)</name>
        <dbReference type="ChEBI" id="CHEBI:18420"/>
        <label>2</label>
    </ligand>
</feature>
<gene>
    <name evidence="18" type="ORF">PYTT_0342</name>
</gene>
<evidence type="ECO:0000256" key="3">
    <source>
        <dbReference type="ARBA" id="ARBA00022475"/>
    </source>
</evidence>
<dbReference type="CDD" id="cd01879">
    <property type="entry name" value="FeoB"/>
    <property type="match status" value="1"/>
</dbReference>
<dbReference type="AlphaFoldDB" id="A0A1H6KQ65"/>
<protein>
    <recommendedName>
        <fullName evidence="12 13">Ferrous iron transport protein B</fullName>
    </recommendedName>
</protein>
<comment type="similarity">
    <text evidence="16">Belongs to the TRAFAC class TrmE-Era-EngA-EngB-Septin-like GTPase superfamily. FeoB GTPase (TC 9.A.8) family.</text>
</comment>
<dbReference type="PRINTS" id="PR00326">
    <property type="entry name" value="GTP1OBG"/>
</dbReference>
<feature type="transmembrane region" description="Helical" evidence="16">
    <location>
        <begin position="296"/>
        <end position="314"/>
    </location>
</feature>
<dbReference type="PANTHER" id="PTHR43185:SF1">
    <property type="entry name" value="FE(2+) TRANSPORTER FEOB"/>
    <property type="match status" value="1"/>
</dbReference>
<evidence type="ECO:0000256" key="5">
    <source>
        <dbReference type="ARBA" id="ARBA00022692"/>
    </source>
</evidence>
<evidence type="ECO:0000256" key="6">
    <source>
        <dbReference type="ARBA" id="ARBA00022741"/>
    </source>
</evidence>
<keyword evidence="15" id="KW-0460">Magnesium</keyword>
<evidence type="ECO:0000256" key="13">
    <source>
        <dbReference type="NCBIfam" id="TIGR00437"/>
    </source>
</evidence>
<keyword evidence="5 16" id="KW-0812">Transmembrane</keyword>
<evidence type="ECO:0000256" key="11">
    <source>
        <dbReference type="ARBA" id="ARBA00023136"/>
    </source>
</evidence>
<evidence type="ECO:0000256" key="2">
    <source>
        <dbReference type="ARBA" id="ARBA00022448"/>
    </source>
</evidence>
<keyword evidence="9" id="KW-0406">Ion transport</keyword>
<dbReference type="Proteomes" id="UP000176204">
    <property type="component" value="Chromosome I"/>
</dbReference>
<feature type="domain" description="FeoB-type G" evidence="17">
    <location>
        <begin position="6"/>
        <end position="168"/>
    </location>
</feature>
<comment type="subcellular location">
    <subcellularLocation>
        <location evidence="16">Cell inner membrane</location>
        <topology evidence="16">Multi-pass membrane protein</topology>
    </subcellularLocation>
    <subcellularLocation>
        <location evidence="1">Cell membrane</location>
        <topology evidence="1">Multi-pass membrane protein</topology>
    </subcellularLocation>
</comment>
<keyword evidence="6 14" id="KW-0547">Nucleotide-binding</keyword>
<keyword evidence="2 16" id="KW-0813">Transport</keyword>
<keyword evidence="7 16" id="KW-1133">Transmembrane helix</keyword>
<keyword evidence="4 16" id="KW-0410">Iron transport</keyword>
<dbReference type="Pfam" id="PF07664">
    <property type="entry name" value="FeoB_C"/>
    <property type="match status" value="1"/>
</dbReference>
<keyword evidence="15" id="KW-0479">Metal-binding</keyword>
<feature type="binding site" evidence="14">
    <location>
        <begin position="119"/>
        <end position="122"/>
    </location>
    <ligand>
        <name>GTP</name>
        <dbReference type="ChEBI" id="CHEBI:37565"/>
        <label>1</label>
    </ligand>
</feature>
<evidence type="ECO:0000256" key="7">
    <source>
        <dbReference type="ARBA" id="ARBA00022989"/>
    </source>
</evidence>
<dbReference type="Pfam" id="PF07670">
    <property type="entry name" value="Gate"/>
    <property type="match status" value="2"/>
</dbReference>
<feature type="transmembrane region" description="Helical" evidence="16">
    <location>
        <begin position="431"/>
        <end position="457"/>
    </location>
</feature>
<dbReference type="STRING" id="1679444.PYTT_0342"/>
<feature type="binding site" evidence="15">
    <location>
        <position position="28"/>
    </location>
    <ligand>
        <name>Mg(2+)</name>
        <dbReference type="ChEBI" id="CHEBI:18420"/>
        <label>2</label>
    </ligand>
</feature>
<dbReference type="EMBL" id="LT629973">
    <property type="protein sequence ID" value="SEH73710.1"/>
    <property type="molecule type" value="Genomic_DNA"/>
</dbReference>
<dbReference type="Gene3D" id="3.40.50.300">
    <property type="entry name" value="P-loop containing nucleotide triphosphate hydrolases"/>
    <property type="match status" value="1"/>
</dbReference>
<feature type="transmembrane region" description="Helical" evidence="16">
    <location>
        <begin position="397"/>
        <end position="419"/>
    </location>
</feature>
<keyword evidence="10 14" id="KW-0342">GTP-binding</keyword>